<dbReference type="CDD" id="cd04301">
    <property type="entry name" value="NAT_SF"/>
    <property type="match status" value="1"/>
</dbReference>
<evidence type="ECO:0000259" key="1">
    <source>
        <dbReference type="PROSITE" id="PS51186"/>
    </source>
</evidence>
<sequence length="167" mass="19006">MDHVTIRRIREADAESLRQLYEDPDVYTDTLQLPFPSHENWKKRLSEMPPTRYALVAEIAGEIVGNVALDVLTNLRRRHVGDIAISVKGVRQGQGIGNKLLSSAIEIADNWINLMRLELTVFVDNEPAIALYKKHGFVIEGEFVKYAFRNGQYVNAYHMARLKADVV</sequence>
<dbReference type="PROSITE" id="PS51186">
    <property type="entry name" value="GNAT"/>
    <property type="match status" value="1"/>
</dbReference>
<dbReference type="AlphaFoldDB" id="A0A3D8K5F7"/>
<dbReference type="PANTHER" id="PTHR43415:SF3">
    <property type="entry name" value="GNAT-FAMILY ACETYLTRANSFERASE"/>
    <property type="match status" value="1"/>
</dbReference>
<dbReference type="InterPro" id="IPR000182">
    <property type="entry name" value="GNAT_dom"/>
</dbReference>
<dbReference type="GO" id="GO:0016747">
    <property type="term" value="F:acyltransferase activity, transferring groups other than amino-acyl groups"/>
    <property type="evidence" value="ECO:0007669"/>
    <property type="project" value="InterPro"/>
</dbReference>
<name>A0A3D8K5F7_9BURK</name>
<evidence type="ECO:0000313" key="2">
    <source>
        <dbReference type="EMBL" id="RDV00549.1"/>
    </source>
</evidence>
<dbReference type="Pfam" id="PF00583">
    <property type="entry name" value="Acetyltransf_1"/>
    <property type="match status" value="1"/>
</dbReference>
<dbReference type="PANTHER" id="PTHR43415">
    <property type="entry name" value="SPERMIDINE N(1)-ACETYLTRANSFERASE"/>
    <property type="match status" value="1"/>
</dbReference>
<dbReference type="EMBL" id="QRGA01000001">
    <property type="protein sequence ID" value="RDV00549.1"/>
    <property type="molecule type" value="Genomic_DNA"/>
</dbReference>
<protein>
    <submittedName>
        <fullName evidence="2">GNAT family N-acetyltransferase</fullName>
    </submittedName>
</protein>
<reference evidence="2 3" key="1">
    <citation type="submission" date="2018-08" db="EMBL/GenBank/DDBJ databases">
        <title>Paraburkholderia sp. DHOM06 isolated from forest soil.</title>
        <authorList>
            <person name="Gao Z.-H."/>
            <person name="Qiu L.-H."/>
        </authorList>
    </citation>
    <scope>NUCLEOTIDE SEQUENCE [LARGE SCALE GENOMIC DNA]</scope>
    <source>
        <strain evidence="2 3">DHOM06</strain>
    </source>
</reference>
<accession>A0A3D8K5F7</accession>
<comment type="caution">
    <text evidence="2">The sequence shown here is derived from an EMBL/GenBank/DDBJ whole genome shotgun (WGS) entry which is preliminary data.</text>
</comment>
<organism evidence="2 3">
    <name type="scientific">Trinickia dinghuensis</name>
    <dbReference type="NCBI Taxonomy" id="2291023"/>
    <lineage>
        <taxon>Bacteria</taxon>
        <taxon>Pseudomonadati</taxon>
        <taxon>Pseudomonadota</taxon>
        <taxon>Betaproteobacteria</taxon>
        <taxon>Burkholderiales</taxon>
        <taxon>Burkholderiaceae</taxon>
        <taxon>Trinickia</taxon>
    </lineage>
</organism>
<dbReference type="OrthoDB" id="336415at2"/>
<feature type="domain" description="N-acetyltransferase" evidence="1">
    <location>
        <begin position="4"/>
        <end position="164"/>
    </location>
</feature>
<dbReference type="Proteomes" id="UP000256838">
    <property type="component" value="Unassembled WGS sequence"/>
</dbReference>
<proteinExistence type="predicted"/>
<keyword evidence="2" id="KW-0808">Transferase</keyword>
<dbReference type="InterPro" id="IPR016181">
    <property type="entry name" value="Acyl_CoA_acyltransferase"/>
</dbReference>
<dbReference type="Gene3D" id="3.40.630.30">
    <property type="match status" value="1"/>
</dbReference>
<dbReference type="SUPFAM" id="SSF55729">
    <property type="entry name" value="Acyl-CoA N-acyltransferases (Nat)"/>
    <property type="match status" value="1"/>
</dbReference>
<gene>
    <name evidence="2" type="ORF">DWV00_01865</name>
</gene>
<evidence type="ECO:0000313" key="3">
    <source>
        <dbReference type="Proteomes" id="UP000256838"/>
    </source>
</evidence>
<dbReference type="RefSeq" id="WP_115531818.1">
    <property type="nucleotide sequence ID" value="NZ_QRGA01000001.1"/>
</dbReference>
<keyword evidence="3" id="KW-1185">Reference proteome</keyword>